<comment type="caution">
    <text evidence="2">The sequence shown here is derived from an EMBL/GenBank/DDBJ whole genome shotgun (WGS) entry which is preliminary data.</text>
</comment>
<dbReference type="InterPro" id="IPR013185">
    <property type="entry name" value="Transl_elong_KOW-like"/>
</dbReference>
<accession>A0A432GD42</accession>
<dbReference type="Gene3D" id="2.30.30.30">
    <property type="match status" value="1"/>
</dbReference>
<feature type="non-terminal residue" evidence="2">
    <location>
        <position position="47"/>
    </location>
</feature>
<dbReference type="Proteomes" id="UP000286732">
    <property type="component" value="Unassembled WGS sequence"/>
</dbReference>
<gene>
    <name evidence="2" type="ORF">DSY98_03360</name>
</gene>
<evidence type="ECO:0000313" key="3">
    <source>
        <dbReference type="Proteomes" id="UP000286732"/>
    </source>
</evidence>
<dbReference type="SUPFAM" id="SSF50104">
    <property type="entry name" value="Translation proteins SH3-like domain"/>
    <property type="match status" value="1"/>
</dbReference>
<feature type="domain" description="Translation elongation factor KOW-like" evidence="1">
    <location>
        <begin position="2"/>
        <end position="42"/>
    </location>
</feature>
<evidence type="ECO:0000313" key="2">
    <source>
        <dbReference type="EMBL" id="RTZ81060.1"/>
    </source>
</evidence>
<name>A0A432GD42_9DELT</name>
<reference evidence="2 3" key="1">
    <citation type="submission" date="2018-06" db="EMBL/GenBank/DDBJ databases">
        <title>Combined omics and stable isotope probing to characterize newly discovered Mariana Back-Arc vent microbial communities.</title>
        <authorList>
            <person name="Trembath-Reichert E."/>
            <person name="Huber J.A."/>
        </authorList>
    </citation>
    <scope>NUCLEOTIDE SEQUENCE [LARGE SCALE GENOMIC DNA]</scope>
    <source>
        <strain evidence="2">MAG 63_2</strain>
    </source>
</reference>
<evidence type="ECO:0000259" key="1">
    <source>
        <dbReference type="Pfam" id="PF08207"/>
    </source>
</evidence>
<dbReference type="GO" id="GO:0003746">
    <property type="term" value="F:translation elongation factor activity"/>
    <property type="evidence" value="ECO:0007669"/>
    <property type="project" value="UniProtKB-KW"/>
</dbReference>
<organism evidence="2 3">
    <name type="scientific">SAR324 cluster bacterium</name>
    <dbReference type="NCBI Taxonomy" id="2024889"/>
    <lineage>
        <taxon>Bacteria</taxon>
        <taxon>Deltaproteobacteria</taxon>
        <taxon>SAR324 cluster</taxon>
    </lineage>
</organism>
<keyword evidence="2" id="KW-0648">Protein biosynthesis</keyword>
<dbReference type="Pfam" id="PF08207">
    <property type="entry name" value="EFP_N"/>
    <property type="match status" value="1"/>
</dbReference>
<protein>
    <submittedName>
        <fullName evidence="2">Elongation factor P</fullName>
    </submittedName>
</protein>
<proteinExistence type="predicted"/>
<dbReference type="InterPro" id="IPR008991">
    <property type="entry name" value="Translation_prot_SH3-like_sf"/>
</dbReference>
<dbReference type="AlphaFoldDB" id="A0A432GD42"/>
<dbReference type="InterPro" id="IPR014722">
    <property type="entry name" value="Rib_uL2_dom2"/>
</dbReference>
<sequence>MQPHLVVDKEFFNPGKGAAVVRLKLKNLKTGNVVAEVLKTDELVEQI</sequence>
<keyword evidence="2" id="KW-0251">Elongation factor</keyword>
<dbReference type="EMBL" id="QNZM01000127">
    <property type="protein sequence ID" value="RTZ81060.1"/>
    <property type="molecule type" value="Genomic_DNA"/>
</dbReference>